<comment type="caution">
    <text evidence="2">The sequence shown here is derived from an EMBL/GenBank/DDBJ whole genome shotgun (WGS) entry which is preliminary data.</text>
</comment>
<sequence length="82" mass="8827">MSTKNIVLTVITAFVFIGGFYGICKTTSMIAVFAILLAMYATLQSAIEAADFKVSSNKEVFIFAAKTFVTVITCLAAIFAQK</sequence>
<keyword evidence="1" id="KW-1133">Transmembrane helix</keyword>
<dbReference type="Proteomes" id="UP000276389">
    <property type="component" value="Unassembled WGS sequence"/>
</dbReference>
<name>A0A428LY90_9ENTR</name>
<dbReference type="AlphaFoldDB" id="A0A428LY90"/>
<evidence type="ECO:0000313" key="3">
    <source>
        <dbReference type="Proteomes" id="UP000276389"/>
    </source>
</evidence>
<feature type="transmembrane region" description="Helical" evidence="1">
    <location>
        <begin position="59"/>
        <end position="80"/>
    </location>
</feature>
<keyword evidence="1" id="KW-0472">Membrane</keyword>
<feature type="transmembrane region" description="Helical" evidence="1">
    <location>
        <begin position="30"/>
        <end position="47"/>
    </location>
</feature>
<evidence type="ECO:0000256" key="1">
    <source>
        <dbReference type="SAM" id="Phobius"/>
    </source>
</evidence>
<gene>
    <name evidence="2" type="ORF">EJE24_00880</name>
</gene>
<accession>A0A428LY90</accession>
<feature type="transmembrane region" description="Helical" evidence="1">
    <location>
        <begin position="6"/>
        <end position="23"/>
    </location>
</feature>
<protein>
    <submittedName>
        <fullName evidence="2">Uncharacterized protein</fullName>
    </submittedName>
</protein>
<evidence type="ECO:0000313" key="2">
    <source>
        <dbReference type="EMBL" id="RSK70361.1"/>
    </source>
</evidence>
<proteinExistence type="predicted"/>
<dbReference type="RefSeq" id="WP_125913367.1">
    <property type="nucleotide sequence ID" value="NZ_RWHU01000001.1"/>
</dbReference>
<dbReference type="EMBL" id="RWHU01000001">
    <property type="protein sequence ID" value="RSK70361.1"/>
    <property type="molecule type" value="Genomic_DNA"/>
</dbReference>
<organism evidence="2 3">
    <name type="scientific">Enterobacter huaxiensis</name>
    <dbReference type="NCBI Taxonomy" id="2494702"/>
    <lineage>
        <taxon>Bacteria</taxon>
        <taxon>Pseudomonadati</taxon>
        <taxon>Pseudomonadota</taxon>
        <taxon>Gammaproteobacteria</taxon>
        <taxon>Enterobacterales</taxon>
        <taxon>Enterobacteriaceae</taxon>
        <taxon>Enterobacter</taxon>
    </lineage>
</organism>
<reference evidence="2 3" key="1">
    <citation type="submission" date="2018-12" db="EMBL/GenBank/DDBJ databases">
        <title>The Genome Submission of two Enterobacter spp. strains.</title>
        <authorList>
            <person name="Wu W."/>
            <person name="Wei L."/>
            <person name="Feng Y."/>
            <person name="Zong Z."/>
        </authorList>
    </citation>
    <scope>NUCLEOTIDE SEQUENCE [LARGE SCALE GENOMIC DNA]</scope>
    <source>
        <strain evidence="2 3">WCHEHu045002</strain>
    </source>
</reference>
<keyword evidence="1" id="KW-0812">Transmembrane</keyword>